<evidence type="ECO:0000256" key="6">
    <source>
        <dbReference type="SAM" id="MobiDB-lite"/>
    </source>
</evidence>
<dbReference type="PANTHER" id="PTHR23501:SF109">
    <property type="entry name" value="MAJOR FACILITATOR SUPERFAMILY (MFS) PROFILE DOMAIN-CONTAINING PROTEIN-RELATED"/>
    <property type="match status" value="1"/>
</dbReference>
<evidence type="ECO:0000256" key="7">
    <source>
        <dbReference type="SAM" id="Phobius"/>
    </source>
</evidence>
<evidence type="ECO:0000256" key="2">
    <source>
        <dbReference type="ARBA" id="ARBA00022448"/>
    </source>
</evidence>
<evidence type="ECO:0000313" key="9">
    <source>
        <dbReference type="EMBL" id="KAG0651668.1"/>
    </source>
</evidence>
<feature type="transmembrane region" description="Helical" evidence="7">
    <location>
        <begin position="301"/>
        <end position="321"/>
    </location>
</feature>
<keyword evidence="3 7" id="KW-0812">Transmembrane</keyword>
<dbReference type="InterPro" id="IPR010573">
    <property type="entry name" value="MFS_Str1/Tri12-like"/>
</dbReference>
<organism evidence="9 10">
    <name type="scientific">Hyphodiscus hymeniophilus</name>
    <dbReference type="NCBI Taxonomy" id="353542"/>
    <lineage>
        <taxon>Eukaryota</taxon>
        <taxon>Fungi</taxon>
        <taxon>Dikarya</taxon>
        <taxon>Ascomycota</taxon>
        <taxon>Pezizomycotina</taxon>
        <taxon>Leotiomycetes</taxon>
        <taxon>Helotiales</taxon>
        <taxon>Hyphodiscaceae</taxon>
        <taxon>Hyphodiscus</taxon>
    </lineage>
</organism>
<feature type="transmembrane region" description="Helical" evidence="7">
    <location>
        <begin position="341"/>
        <end position="363"/>
    </location>
</feature>
<feature type="domain" description="Major facilitator superfamily (MFS) profile" evidence="8">
    <location>
        <begin position="77"/>
        <end position="542"/>
    </location>
</feature>
<reference evidence="9" key="1">
    <citation type="submission" date="2019-07" db="EMBL/GenBank/DDBJ databases">
        <title>Hyphodiscus hymeniophilus genome sequencing and assembly.</title>
        <authorList>
            <person name="Kramer G."/>
            <person name="Nodwell J."/>
        </authorList>
    </citation>
    <scope>NUCLEOTIDE SEQUENCE</scope>
    <source>
        <strain evidence="9">ATCC 34498</strain>
    </source>
</reference>
<evidence type="ECO:0000256" key="4">
    <source>
        <dbReference type="ARBA" id="ARBA00022989"/>
    </source>
</evidence>
<keyword evidence="5 7" id="KW-0472">Membrane</keyword>
<name>A0A9P6VP83_9HELO</name>
<gene>
    <name evidence="9" type="ORF">D0Z07_1573</name>
</gene>
<dbReference type="InterPro" id="IPR020846">
    <property type="entry name" value="MFS_dom"/>
</dbReference>
<evidence type="ECO:0000256" key="1">
    <source>
        <dbReference type="ARBA" id="ARBA00004141"/>
    </source>
</evidence>
<feature type="transmembrane region" description="Helical" evidence="7">
    <location>
        <begin position="143"/>
        <end position="163"/>
    </location>
</feature>
<dbReference type="Pfam" id="PF06609">
    <property type="entry name" value="TRI12"/>
    <property type="match status" value="1"/>
</dbReference>
<proteinExistence type="predicted"/>
<feature type="transmembrane region" description="Helical" evidence="7">
    <location>
        <begin position="565"/>
        <end position="584"/>
    </location>
</feature>
<feature type="region of interest" description="Disordered" evidence="6">
    <location>
        <begin position="1"/>
        <end position="65"/>
    </location>
</feature>
<dbReference type="GO" id="GO:0022857">
    <property type="term" value="F:transmembrane transporter activity"/>
    <property type="evidence" value="ECO:0007669"/>
    <property type="project" value="InterPro"/>
</dbReference>
<feature type="transmembrane region" description="Helical" evidence="7">
    <location>
        <begin position="466"/>
        <end position="489"/>
    </location>
</feature>
<feature type="transmembrane region" description="Helical" evidence="7">
    <location>
        <begin position="436"/>
        <end position="454"/>
    </location>
</feature>
<accession>A0A9P6VP83</accession>
<dbReference type="SUPFAM" id="SSF103473">
    <property type="entry name" value="MFS general substrate transporter"/>
    <property type="match status" value="1"/>
</dbReference>
<dbReference type="InterPro" id="IPR005829">
    <property type="entry name" value="Sugar_transporter_CS"/>
</dbReference>
<comment type="subcellular location">
    <subcellularLocation>
        <location evidence="1">Membrane</location>
        <topology evidence="1">Multi-pass membrane protein</topology>
    </subcellularLocation>
</comment>
<feature type="transmembrane region" description="Helical" evidence="7">
    <location>
        <begin position="202"/>
        <end position="223"/>
    </location>
</feature>
<dbReference type="EMBL" id="VNKQ01000004">
    <property type="protein sequence ID" value="KAG0651668.1"/>
    <property type="molecule type" value="Genomic_DNA"/>
</dbReference>
<dbReference type="AlphaFoldDB" id="A0A9P6VP83"/>
<sequence>MENEHREATAHSDNSMEGSLEKETGGGVAPSKPTHLENIRTVSRVPGNPNYYEKNGLRTYGDDEDHEHEPPMTIHRFMSLVAMAFLWTGSQIPVYLFGGIPPYIYADLGGTDRWVWFVLANLLALAAVCPFVGAMSDLWGRRYVALAGASFIVLGMIVCSTAHTMNIFIAGMALAGVGAGINELTALAATSELAPTAKRGKYVAVLIFTILPFCPSVLWGQLIASHSSWRYVGLLCGLWAFVGLVMTAIFYFPPPRVNSTGLTNREIIGRIDFLGGFLSISGMILFMAGILWGGYQYKWTSVHTLVPLLLGAALLVAFVLWESYGAPYPMFPSRLKQDPRILLLTLIITFISGANFFSVLLFWPTQAFNVYGHDPVGVGIRGLPIGFSILIGACVVLWLLSVFRGGNKWLMIISSCMMTAGCGSLACARVDNINTVYGLLVLAGLGIGGIVVPASIITTIICPDDLIATIAALTLAIRVIGGAIGYTTYYNIFYNKFVPELTKKMIAVALDHQIYNVTTITLAAQLTGASLINDILLLPGIDGNVTIWNAFVLAGQEAYAYAYPYVYYSSIAFGSVSILAACFLGDISKYMDDHVAVVIH</sequence>
<keyword evidence="2" id="KW-0813">Transport</keyword>
<feature type="compositionally biased region" description="Basic and acidic residues" evidence="6">
    <location>
        <begin position="1"/>
        <end position="10"/>
    </location>
</feature>
<dbReference type="PROSITE" id="PS00216">
    <property type="entry name" value="SUGAR_TRANSPORT_1"/>
    <property type="match status" value="1"/>
</dbReference>
<protein>
    <submittedName>
        <fullName evidence="9">Trichothecene efflux pump TRI12</fullName>
    </submittedName>
</protein>
<evidence type="ECO:0000256" key="3">
    <source>
        <dbReference type="ARBA" id="ARBA00022692"/>
    </source>
</evidence>
<dbReference type="PANTHER" id="PTHR23501">
    <property type="entry name" value="MAJOR FACILITATOR SUPERFAMILY"/>
    <property type="match status" value="1"/>
</dbReference>
<evidence type="ECO:0000313" key="10">
    <source>
        <dbReference type="Proteomes" id="UP000785200"/>
    </source>
</evidence>
<dbReference type="InterPro" id="IPR036259">
    <property type="entry name" value="MFS_trans_sf"/>
</dbReference>
<feature type="transmembrane region" description="Helical" evidence="7">
    <location>
        <begin position="114"/>
        <end position="136"/>
    </location>
</feature>
<dbReference type="Proteomes" id="UP000785200">
    <property type="component" value="Unassembled WGS sequence"/>
</dbReference>
<comment type="caution">
    <text evidence="9">The sequence shown here is derived from an EMBL/GenBank/DDBJ whole genome shotgun (WGS) entry which is preliminary data.</text>
</comment>
<dbReference type="OrthoDB" id="4161376at2759"/>
<dbReference type="PROSITE" id="PS50850">
    <property type="entry name" value="MFS"/>
    <property type="match status" value="1"/>
</dbReference>
<feature type="transmembrane region" description="Helical" evidence="7">
    <location>
        <begin position="77"/>
        <end position="94"/>
    </location>
</feature>
<keyword evidence="4 7" id="KW-1133">Transmembrane helix</keyword>
<feature type="transmembrane region" description="Helical" evidence="7">
    <location>
        <begin position="383"/>
        <end position="402"/>
    </location>
</feature>
<feature type="transmembrane region" description="Helical" evidence="7">
    <location>
        <begin position="273"/>
        <end position="295"/>
    </location>
</feature>
<dbReference type="Gene3D" id="1.20.1250.20">
    <property type="entry name" value="MFS general substrate transporter like domains"/>
    <property type="match status" value="2"/>
</dbReference>
<keyword evidence="10" id="KW-1185">Reference proteome</keyword>
<dbReference type="GO" id="GO:0005886">
    <property type="term" value="C:plasma membrane"/>
    <property type="evidence" value="ECO:0007669"/>
    <property type="project" value="TreeGrafter"/>
</dbReference>
<feature type="transmembrane region" description="Helical" evidence="7">
    <location>
        <begin position="229"/>
        <end position="252"/>
    </location>
</feature>
<feature type="transmembrane region" description="Helical" evidence="7">
    <location>
        <begin position="169"/>
        <end position="190"/>
    </location>
</feature>
<dbReference type="FunFam" id="1.20.1250.20:FF:000784">
    <property type="entry name" value="MFS drug efflux pump"/>
    <property type="match status" value="1"/>
</dbReference>
<evidence type="ECO:0000259" key="8">
    <source>
        <dbReference type="PROSITE" id="PS50850"/>
    </source>
</evidence>
<evidence type="ECO:0000256" key="5">
    <source>
        <dbReference type="ARBA" id="ARBA00023136"/>
    </source>
</evidence>